<gene>
    <name evidence="2" type="ORF">MENT_LOCUS8523</name>
</gene>
<dbReference type="Gene3D" id="3.60.10.10">
    <property type="entry name" value="Endonuclease/exonuclease/phosphatase"/>
    <property type="match status" value="1"/>
</dbReference>
<organism evidence="2 3">
    <name type="scientific">Meloidogyne enterolobii</name>
    <name type="common">Root-knot nematode worm</name>
    <name type="synonym">Meloidogyne mayaguensis</name>
    <dbReference type="NCBI Taxonomy" id="390850"/>
    <lineage>
        <taxon>Eukaryota</taxon>
        <taxon>Metazoa</taxon>
        <taxon>Ecdysozoa</taxon>
        <taxon>Nematoda</taxon>
        <taxon>Chromadorea</taxon>
        <taxon>Rhabditida</taxon>
        <taxon>Tylenchina</taxon>
        <taxon>Tylenchomorpha</taxon>
        <taxon>Tylenchoidea</taxon>
        <taxon>Meloidogynidae</taxon>
        <taxon>Meloidogyninae</taxon>
        <taxon>Meloidogyne</taxon>
    </lineage>
</organism>
<dbReference type="AlphaFoldDB" id="A0A6V7U543"/>
<evidence type="ECO:0000313" key="3">
    <source>
        <dbReference type="Proteomes" id="UP000580250"/>
    </source>
</evidence>
<protein>
    <recommendedName>
        <fullName evidence="1">Reverse transcriptase domain-containing protein</fullName>
    </recommendedName>
</protein>
<reference evidence="2 3" key="1">
    <citation type="submission" date="2020-08" db="EMBL/GenBank/DDBJ databases">
        <authorList>
            <person name="Koutsovoulos G."/>
            <person name="Danchin GJ E."/>
        </authorList>
    </citation>
    <scope>NUCLEOTIDE SEQUENCE [LARGE SCALE GENOMIC DNA]</scope>
</reference>
<proteinExistence type="predicted"/>
<dbReference type="CDD" id="cd01650">
    <property type="entry name" value="RT_nLTR_like"/>
    <property type="match status" value="1"/>
</dbReference>
<evidence type="ECO:0000259" key="1">
    <source>
        <dbReference type="PROSITE" id="PS50878"/>
    </source>
</evidence>
<dbReference type="GO" id="GO:0003824">
    <property type="term" value="F:catalytic activity"/>
    <property type="evidence" value="ECO:0007669"/>
    <property type="project" value="InterPro"/>
</dbReference>
<dbReference type="Pfam" id="PF00078">
    <property type="entry name" value="RVT_1"/>
    <property type="match status" value="1"/>
</dbReference>
<dbReference type="Proteomes" id="UP000580250">
    <property type="component" value="Unassembled WGS sequence"/>
</dbReference>
<dbReference type="PRINTS" id="PR01345">
    <property type="entry name" value="CERVTRCPTASE"/>
</dbReference>
<dbReference type="PROSITE" id="PS50878">
    <property type="entry name" value="RT_POL"/>
    <property type="match status" value="1"/>
</dbReference>
<dbReference type="GO" id="GO:0061343">
    <property type="term" value="P:cell adhesion involved in heart morphogenesis"/>
    <property type="evidence" value="ECO:0007669"/>
    <property type="project" value="TreeGrafter"/>
</dbReference>
<dbReference type="GO" id="GO:0031012">
    <property type="term" value="C:extracellular matrix"/>
    <property type="evidence" value="ECO:0007669"/>
    <property type="project" value="TreeGrafter"/>
</dbReference>
<dbReference type="PANTHER" id="PTHR33395:SF22">
    <property type="entry name" value="REVERSE TRANSCRIPTASE DOMAIN-CONTAINING PROTEIN"/>
    <property type="match status" value="1"/>
</dbReference>
<sequence>MNEFRSLLSTYKYQIIVASESWLHKEVIDSFILHTLDYEILRSDRPSKKGGGVCVLIHKALPFKQFKILKTNSFNLVSFDLLLPQLQTIRVIAIYRPPGFQKSQDFSNFLETILYCSTTENACIMLGDFNFPGIKWEQFLPVSHTTHIENEFCEFTNSQQLIQLVSQGTRGKNILDLVFTNTHNLIHKLEIAPPFSTSDHNSIVFELEQTVTYEPTSYIKDFKKADYKTINQYLASIDWITIFGHSNDININYKKFSDIINETINFFIPCLIIGNKLKGLPTHIKKLLDTQEGLWKRNIHKTNRPNYLKITHLIRKQMMKFRKNKEKKIIPHPKKKFAYVGAFIKSKNLKYSTMVDEHDNIIFTNKQKVNILADHFSSVFKSSGTNTQIINKTSALWNTIDYMDFSVYDIFNYLTKLDNKNNTSPDNIPNIFLKNCAQTLAYPLFSLFSLSLMTKKVPDLWKESIIVPIQKIPKAKKPNEFRPISLLCSTAKILEKILASKLVEHARKNKIFPQEQHGYHIGKSVTTQLLEVMDDFTMALENKKSIDIIYFDLSKAFDTISHERLLSKLKSLNIPDTLTEWLRDYLSNRTFSVKIHESFSGKMLIKSGVPQGSLLGPILFLYYIHDLTEFCYTENVTVKLYVDDIKAYYIFKDNPVNSNPLQEFIEKFSEYTEINGLDIAIKKCNILHLGTKNPRTIYTIEDTHITKIGRNQTVRDLGIFFDHELKFHNHIDIICNKARRISYTILRSLKSNDERFLINMFTTYVRSILEFSSPIWNPYYKKYINKIEKIQKDFVRMVYNRKNNITLNEQIPNYHELLRLYNIDSLENRRIITDLKIFHKHCIGLSPININNPYFITPSKTRGDQNKISYKACTSITRHNSFFVRTIRYYNKLPAYFRKLDYKNFAKNITHINFSRNSEAELS</sequence>
<dbReference type="GO" id="GO:0007508">
    <property type="term" value="P:larval heart development"/>
    <property type="evidence" value="ECO:0007669"/>
    <property type="project" value="TreeGrafter"/>
</dbReference>
<dbReference type="InterPro" id="IPR005135">
    <property type="entry name" value="Endo/exonuclease/phosphatase"/>
</dbReference>
<evidence type="ECO:0000313" key="2">
    <source>
        <dbReference type="EMBL" id="CAD2146124.1"/>
    </source>
</evidence>
<dbReference type="SUPFAM" id="SSF56219">
    <property type="entry name" value="DNase I-like"/>
    <property type="match status" value="1"/>
</dbReference>
<dbReference type="PANTHER" id="PTHR33395">
    <property type="entry name" value="TRANSCRIPTASE, PUTATIVE-RELATED-RELATED"/>
    <property type="match status" value="1"/>
</dbReference>
<comment type="caution">
    <text evidence="2">The sequence shown here is derived from an EMBL/GenBank/DDBJ whole genome shotgun (WGS) entry which is preliminary data.</text>
</comment>
<dbReference type="EMBL" id="CAJEWN010000036">
    <property type="protein sequence ID" value="CAD2146124.1"/>
    <property type="molecule type" value="Genomic_DNA"/>
</dbReference>
<dbReference type="Pfam" id="PF14529">
    <property type="entry name" value="Exo_endo_phos_2"/>
    <property type="match status" value="1"/>
</dbReference>
<dbReference type="OrthoDB" id="5877202at2759"/>
<feature type="domain" description="Reverse transcriptase" evidence="1">
    <location>
        <begin position="450"/>
        <end position="721"/>
    </location>
</feature>
<accession>A0A6V7U543</accession>
<dbReference type="InterPro" id="IPR000477">
    <property type="entry name" value="RT_dom"/>
</dbReference>
<name>A0A6V7U543_MELEN</name>
<dbReference type="InterPro" id="IPR036691">
    <property type="entry name" value="Endo/exonu/phosph_ase_sf"/>
</dbReference>